<evidence type="ECO:0000256" key="7">
    <source>
        <dbReference type="ARBA" id="ARBA00022777"/>
    </source>
</evidence>
<dbReference type="GO" id="GO:0009229">
    <property type="term" value="P:thiamine diphosphate biosynthetic process"/>
    <property type="evidence" value="ECO:0007669"/>
    <property type="project" value="UniProtKB-UniRule"/>
</dbReference>
<keyword evidence="5 11" id="KW-0479">Metal-binding</keyword>
<keyword evidence="7 11" id="KW-0418">Kinase</keyword>
<dbReference type="EC" id="2.7.1.50" evidence="11"/>
<organism evidence="12 13">
    <name type="scientific">Natranaerovirga hydrolytica</name>
    <dbReference type="NCBI Taxonomy" id="680378"/>
    <lineage>
        <taxon>Bacteria</taxon>
        <taxon>Bacillati</taxon>
        <taxon>Bacillota</taxon>
        <taxon>Clostridia</taxon>
        <taxon>Lachnospirales</taxon>
        <taxon>Natranaerovirgaceae</taxon>
        <taxon>Natranaerovirga</taxon>
    </lineage>
</organism>
<dbReference type="InterPro" id="IPR000417">
    <property type="entry name" value="Hyethyz_kinase"/>
</dbReference>
<evidence type="ECO:0000256" key="4">
    <source>
        <dbReference type="ARBA" id="ARBA00022679"/>
    </source>
</evidence>
<dbReference type="PIRSF" id="PIRSF000513">
    <property type="entry name" value="Thz_kinase"/>
    <property type="match status" value="1"/>
</dbReference>
<dbReference type="PRINTS" id="PR01099">
    <property type="entry name" value="HYETHTZKNASE"/>
</dbReference>
<dbReference type="GO" id="GO:0000287">
    <property type="term" value="F:magnesium ion binding"/>
    <property type="evidence" value="ECO:0007669"/>
    <property type="project" value="UniProtKB-UniRule"/>
</dbReference>
<sequence>MNDSTQEILKKCSNLLQDIKSKNPLIHHITNYVTINDCANVVIAIGGSPVMAMDKNEVEDIVRQADSLVINIGTLQESNIDSMIIAGKKANELKIPVVLDPVGIGATAFRYHTVQKLLTEIKFSVIKGNMSEIKKLYGLKVKTKGVDSDTDQMNGGVIAKNLANQLGTVVAITGKEDCISDGQDLYTILNGETMLTSITGTGCMTTSIIGTFLGLSNESVYAAIAGTMLMGIAGEKAHQLLRENEGSGSYKAKLMDCINLFNKDTYIKEGRLYVEKGSQSV</sequence>
<keyword evidence="10 11" id="KW-0784">Thiamine biosynthesis</keyword>
<name>A0A4R1N0R7_9FIRM</name>
<dbReference type="RefSeq" id="WP_243116979.1">
    <property type="nucleotide sequence ID" value="NZ_SMGQ01000011.1"/>
</dbReference>
<feature type="binding site" evidence="11">
    <location>
        <position position="173"/>
    </location>
    <ligand>
        <name>ATP</name>
        <dbReference type="ChEBI" id="CHEBI:30616"/>
    </ligand>
</feature>
<proteinExistence type="inferred from homology"/>
<dbReference type="AlphaFoldDB" id="A0A4R1N0R7"/>
<keyword evidence="9 11" id="KW-0460">Magnesium</keyword>
<dbReference type="UniPathway" id="UPA00060">
    <property type="reaction ID" value="UER00139"/>
</dbReference>
<dbReference type="EMBL" id="SMGQ01000011">
    <property type="protein sequence ID" value="TCK98492.1"/>
    <property type="molecule type" value="Genomic_DNA"/>
</dbReference>
<evidence type="ECO:0000256" key="11">
    <source>
        <dbReference type="HAMAP-Rule" id="MF_00228"/>
    </source>
</evidence>
<keyword evidence="8 11" id="KW-0067">ATP-binding</keyword>
<dbReference type="Pfam" id="PF02110">
    <property type="entry name" value="HK"/>
    <property type="match status" value="1"/>
</dbReference>
<dbReference type="Proteomes" id="UP000294545">
    <property type="component" value="Unassembled WGS sequence"/>
</dbReference>
<keyword evidence="13" id="KW-1185">Reference proteome</keyword>
<feature type="binding site" evidence="11">
    <location>
        <position position="51"/>
    </location>
    <ligand>
        <name>substrate</name>
    </ligand>
</feature>
<comment type="catalytic activity">
    <reaction evidence="1 11">
        <text>5-(2-hydroxyethyl)-4-methylthiazole + ATP = 4-methyl-5-(2-phosphooxyethyl)-thiazole + ADP + H(+)</text>
        <dbReference type="Rhea" id="RHEA:24212"/>
        <dbReference type="ChEBI" id="CHEBI:15378"/>
        <dbReference type="ChEBI" id="CHEBI:17957"/>
        <dbReference type="ChEBI" id="CHEBI:30616"/>
        <dbReference type="ChEBI" id="CHEBI:58296"/>
        <dbReference type="ChEBI" id="CHEBI:456216"/>
        <dbReference type="EC" id="2.7.1.50"/>
    </reaction>
</comment>
<feature type="binding site" evidence="11">
    <location>
        <position position="200"/>
    </location>
    <ligand>
        <name>substrate</name>
    </ligand>
</feature>
<accession>A0A4R1N0R7</accession>
<evidence type="ECO:0000256" key="1">
    <source>
        <dbReference type="ARBA" id="ARBA00001771"/>
    </source>
</evidence>
<comment type="pathway">
    <text evidence="3 11">Cofactor biosynthesis; thiamine diphosphate biosynthesis; 4-methyl-5-(2-phosphoethyl)-thiazole from 5-(2-hydroxyethyl)-4-methylthiazole: step 1/1.</text>
</comment>
<evidence type="ECO:0000256" key="3">
    <source>
        <dbReference type="ARBA" id="ARBA00004868"/>
    </source>
</evidence>
<dbReference type="SUPFAM" id="SSF53613">
    <property type="entry name" value="Ribokinase-like"/>
    <property type="match status" value="1"/>
</dbReference>
<comment type="cofactor">
    <cofactor evidence="2 11">
        <name>Mg(2+)</name>
        <dbReference type="ChEBI" id="CHEBI:18420"/>
    </cofactor>
</comment>
<dbReference type="GO" id="GO:0005524">
    <property type="term" value="F:ATP binding"/>
    <property type="evidence" value="ECO:0007669"/>
    <property type="project" value="UniProtKB-UniRule"/>
</dbReference>
<dbReference type="HAMAP" id="MF_00228">
    <property type="entry name" value="Thz_kinase"/>
    <property type="match status" value="1"/>
</dbReference>
<keyword evidence="4 11" id="KW-0808">Transferase</keyword>
<comment type="function">
    <text evidence="11">Catalyzes the phosphorylation of the hydroxyl group of 4-methyl-5-beta-hydroxyethylthiazole (THZ).</text>
</comment>
<feature type="binding site" evidence="11">
    <location>
        <position position="127"/>
    </location>
    <ligand>
        <name>ATP</name>
        <dbReference type="ChEBI" id="CHEBI:30616"/>
    </ligand>
</feature>
<evidence type="ECO:0000256" key="9">
    <source>
        <dbReference type="ARBA" id="ARBA00022842"/>
    </source>
</evidence>
<dbReference type="GO" id="GO:0009228">
    <property type="term" value="P:thiamine biosynthetic process"/>
    <property type="evidence" value="ECO:0007669"/>
    <property type="project" value="UniProtKB-KW"/>
</dbReference>
<evidence type="ECO:0000313" key="12">
    <source>
        <dbReference type="EMBL" id="TCK98492.1"/>
    </source>
</evidence>
<comment type="caution">
    <text evidence="12">The sequence shown here is derived from an EMBL/GenBank/DDBJ whole genome shotgun (WGS) entry which is preliminary data.</text>
</comment>
<evidence type="ECO:0000256" key="6">
    <source>
        <dbReference type="ARBA" id="ARBA00022741"/>
    </source>
</evidence>
<evidence type="ECO:0000256" key="10">
    <source>
        <dbReference type="ARBA" id="ARBA00022977"/>
    </source>
</evidence>
<dbReference type="GO" id="GO:0004417">
    <property type="term" value="F:hydroxyethylthiazole kinase activity"/>
    <property type="evidence" value="ECO:0007669"/>
    <property type="project" value="UniProtKB-UniRule"/>
</dbReference>
<evidence type="ECO:0000256" key="2">
    <source>
        <dbReference type="ARBA" id="ARBA00001946"/>
    </source>
</evidence>
<protein>
    <recommendedName>
        <fullName evidence="11">Hydroxyethylthiazole kinase</fullName>
        <ecNumber evidence="11">2.7.1.50</ecNumber>
    </recommendedName>
    <alternativeName>
        <fullName evidence="11">4-methyl-5-beta-hydroxyethylthiazole kinase</fullName>
        <shortName evidence="11">TH kinase</shortName>
        <shortName evidence="11">Thz kinase</shortName>
    </alternativeName>
</protein>
<dbReference type="Gene3D" id="3.40.1190.20">
    <property type="match status" value="1"/>
</dbReference>
<dbReference type="CDD" id="cd01170">
    <property type="entry name" value="THZ_kinase"/>
    <property type="match status" value="1"/>
</dbReference>
<dbReference type="NCBIfam" id="TIGR00694">
    <property type="entry name" value="thiM"/>
    <property type="match status" value="1"/>
</dbReference>
<evidence type="ECO:0000256" key="8">
    <source>
        <dbReference type="ARBA" id="ARBA00022840"/>
    </source>
</evidence>
<evidence type="ECO:0000256" key="5">
    <source>
        <dbReference type="ARBA" id="ARBA00022723"/>
    </source>
</evidence>
<gene>
    <name evidence="11" type="primary">thiM</name>
    <name evidence="12" type="ORF">EDC19_0914</name>
</gene>
<keyword evidence="6 11" id="KW-0547">Nucleotide-binding</keyword>
<reference evidence="12 13" key="1">
    <citation type="submission" date="2019-03" db="EMBL/GenBank/DDBJ databases">
        <title>Genomic Encyclopedia of Type Strains, Phase IV (KMG-IV): sequencing the most valuable type-strain genomes for metagenomic binning, comparative biology and taxonomic classification.</title>
        <authorList>
            <person name="Goeker M."/>
        </authorList>
    </citation>
    <scope>NUCLEOTIDE SEQUENCE [LARGE SCALE GENOMIC DNA]</scope>
    <source>
        <strain evidence="12 13">DSM 24176</strain>
    </source>
</reference>
<dbReference type="InterPro" id="IPR029056">
    <property type="entry name" value="Ribokinase-like"/>
</dbReference>
<comment type="similarity">
    <text evidence="11">Belongs to the Thz kinase family.</text>
</comment>
<evidence type="ECO:0000313" key="13">
    <source>
        <dbReference type="Proteomes" id="UP000294545"/>
    </source>
</evidence>
<dbReference type="NCBIfam" id="NF006830">
    <property type="entry name" value="PRK09355.1"/>
    <property type="match status" value="1"/>
</dbReference>